<evidence type="ECO:0000313" key="1">
    <source>
        <dbReference type="EMBL" id="JAE14211.1"/>
    </source>
</evidence>
<protein>
    <submittedName>
        <fullName evidence="1">Uncharacterized protein</fullName>
    </submittedName>
</protein>
<name>A0A0A9FV66_ARUDO</name>
<dbReference type="EMBL" id="GBRH01183685">
    <property type="protein sequence ID" value="JAE14211.1"/>
    <property type="molecule type" value="Transcribed_RNA"/>
</dbReference>
<reference evidence="1" key="1">
    <citation type="submission" date="2014-09" db="EMBL/GenBank/DDBJ databases">
        <authorList>
            <person name="Magalhaes I.L.F."/>
            <person name="Oliveira U."/>
            <person name="Santos F.R."/>
            <person name="Vidigal T.H.D.A."/>
            <person name="Brescovit A.D."/>
            <person name="Santos A.J."/>
        </authorList>
    </citation>
    <scope>NUCLEOTIDE SEQUENCE</scope>
    <source>
        <tissue evidence="1">Shoot tissue taken approximately 20 cm above the soil surface</tissue>
    </source>
</reference>
<proteinExistence type="predicted"/>
<accession>A0A0A9FV66</accession>
<sequence length="64" mass="7662">MHNVYLYCFNSILYEQKYLFVTLHCINNAIIRHYHRLVEDENKGQKPVWQHCVTAETVHTQAIS</sequence>
<organism evidence="1">
    <name type="scientific">Arundo donax</name>
    <name type="common">Giant reed</name>
    <name type="synonym">Donax arundinaceus</name>
    <dbReference type="NCBI Taxonomy" id="35708"/>
    <lineage>
        <taxon>Eukaryota</taxon>
        <taxon>Viridiplantae</taxon>
        <taxon>Streptophyta</taxon>
        <taxon>Embryophyta</taxon>
        <taxon>Tracheophyta</taxon>
        <taxon>Spermatophyta</taxon>
        <taxon>Magnoliopsida</taxon>
        <taxon>Liliopsida</taxon>
        <taxon>Poales</taxon>
        <taxon>Poaceae</taxon>
        <taxon>PACMAD clade</taxon>
        <taxon>Arundinoideae</taxon>
        <taxon>Arundineae</taxon>
        <taxon>Arundo</taxon>
    </lineage>
</organism>
<dbReference type="AlphaFoldDB" id="A0A0A9FV66"/>
<reference evidence="1" key="2">
    <citation type="journal article" date="2015" name="Data Brief">
        <title>Shoot transcriptome of the giant reed, Arundo donax.</title>
        <authorList>
            <person name="Barrero R.A."/>
            <person name="Guerrero F.D."/>
            <person name="Moolhuijzen P."/>
            <person name="Goolsby J.A."/>
            <person name="Tidwell J."/>
            <person name="Bellgard S.E."/>
            <person name="Bellgard M.I."/>
        </authorList>
    </citation>
    <scope>NUCLEOTIDE SEQUENCE</scope>
    <source>
        <tissue evidence="1">Shoot tissue taken approximately 20 cm above the soil surface</tissue>
    </source>
</reference>